<dbReference type="EMBL" id="CP067089">
    <property type="protein sequence ID" value="QQO08649.1"/>
    <property type="molecule type" value="Genomic_DNA"/>
</dbReference>
<dbReference type="InterPro" id="IPR050583">
    <property type="entry name" value="Mycobacterial_A85_antigen"/>
</dbReference>
<dbReference type="PANTHER" id="PTHR48098">
    <property type="entry name" value="ENTEROCHELIN ESTERASE-RELATED"/>
    <property type="match status" value="1"/>
</dbReference>
<organism evidence="3 4">
    <name type="scientific">Breznakiella homolactica</name>
    <dbReference type="NCBI Taxonomy" id="2798577"/>
    <lineage>
        <taxon>Bacteria</taxon>
        <taxon>Pseudomonadati</taxon>
        <taxon>Spirochaetota</taxon>
        <taxon>Spirochaetia</taxon>
        <taxon>Spirochaetales</taxon>
        <taxon>Breznakiellaceae</taxon>
        <taxon>Breznakiella</taxon>
    </lineage>
</organism>
<evidence type="ECO:0000313" key="4">
    <source>
        <dbReference type="Proteomes" id="UP000595917"/>
    </source>
</evidence>
<gene>
    <name evidence="3" type="ORF">JFL75_17215</name>
</gene>
<reference evidence="3" key="1">
    <citation type="submission" date="2021-01" db="EMBL/GenBank/DDBJ databases">
        <title>Description of Breznakiella homolactica.</title>
        <authorList>
            <person name="Song Y."/>
            <person name="Brune A."/>
        </authorList>
    </citation>
    <scope>NUCLEOTIDE SEQUENCE</scope>
    <source>
        <strain evidence="3">RmG30</strain>
    </source>
</reference>
<dbReference type="KEGG" id="bhc:JFL75_17215"/>
<dbReference type="Gene3D" id="2.60.120.260">
    <property type="entry name" value="Galactose-binding domain-like"/>
    <property type="match status" value="1"/>
</dbReference>
<evidence type="ECO:0000313" key="3">
    <source>
        <dbReference type="EMBL" id="QQO08649.1"/>
    </source>
</evidence>
<evidence type="ECO:0000256" key="2">
    <source>
        <dbReference type="SAM" id="SignalP"/>
    </source>
</evidence>
<feature type="chain" id="PRO_5031487671" description="Enterochelin esterase" evidence="2">
    <location>
        <begin position="18"/>
        <end position="626"/>
    </location>
</feature>
<dbReference type="Pfam" id="PF00756">
    <property type="entry name" value="Esterase"/>
    <property type="match status" value="1"/>
</dbReference>
<dbReference type="PROSITE" id="PS51257">
    <property type="entry name" value="PROKAR_LIPOPROTEIN"/>
    <property type="match status" value="1"/>
</dbReference>
<dbReference type="InterPro" id="IPR000801">
    <property type="entry name" value="Esterase-like"/>
</dbReference>
<protein>
    <recommendedName>
        <fullName evidence="5">Enterochelin esterase</fullName>
    </recommendedName>
</protein>
<dbReference type="SUPFAM" id="SSF53474">
    <property type="entry name" value="alpha/beta-Hydrolases"/>
    <property type="match status" value="1"/>
</dbReference>
<dbReference type="GO" id="GO:0016747">
    <property type="term" value="F:acyltransferase activity, transferring groups other than amino-acyl groups"/>
    <property type="evidence" value="ECO:0007669"/>
    <property type="project" value="TreeGrafter"/>
</dbReference>
<dbReference type="InterPro" id="IPR029058">
    <property type="entry name" value="AB_hydrolase_fold"/>
</dbReference>
<keyword evidence="2" id="KW-0732">Signal</keyword>
<feature type="compositionally biased region" description="Polar residues" evidence="1">
    <location>
        <begin position="462"/>
        <end position="472"/>
    </location>
</feature>
<feature type="signal peptide" evidence="2">
    <location>
        <begin position="1"/>
        <end position="17"/>
    </location>
</feature>
<sequence>MRKALWFLVGFCLVVMACDMFSGADIKSAEEEFKNQYIDLSGDWYFKVYRKYSNMFQYFAYNACTVTWTDDSSAVIPAAAVFKTWDIVQGPSNDYSTGGLLQMTNDGSTTDARNTLLASDVFPKWSESWWCKEITISEGFLAEPTVTLLLSIIDDMDVVYINGTPVAASGFKKADNTQAPASLVPSLGGFDQSGDFRFEKSYWEVSREYTVDSSLLQTGKNEICIRVYNNNSYGGFYDRTMALSATASATRYLKGLPTDSISKSGVLGELVATQITALEQKNIKAYAATLSDLYQNNELDKAKQVAQVSEWFSLYDTIIVEDTNNGFYKLNNKDRCYTAHRVITGRKGAVSEVILDDENYYIYFIFDNYKLKEKGNYNRCYSVTYTSALTEMNGKELVYSVYLPPSYYTDRTARYPVVYLLHGINSTGQSFINVDKIQDKMEAWIKEGKIKEMIVVMPDSGKSSGYENTTTPAGGPSDSAGPWEDHITIDIRGQIESNYRVLQDKKFRALTGISMGGGGAFKIGLKHTDLYSSIASHMGAVGASTNTLIDTVPAATLKTMDFYLDCGLQDTMVSPANTQLVAEYLVSLGIPVTWELRDGGHNSAFYMSSMLNSMSCHSRHFTANGL</sequence>
<feature type="region of interest" description="Disordered" evidence="1">
    <location>
        <begin position="462"/>
        <end position="482"/>
    </location>
</feature>
<proteinExistence type="predicted"/>
<dbReference type="InterPro" id="IPR008979">
    <property type="entry name" value="Galactose-bd-like_sf"/>
</dbReference>
<dbReference type="Gene3D" id="3.40.50.1820">
    <property type="entry name" value="alpha/beta hydrolase"/>
    <property type="match status" value="1"/>
</dbReference>
<dbReference type="PANTHER" id="PTHR48098:SF1">
    <property type="entry name" value="DIACYLGLYCEROL ACYLTRANSFERASE_MYCOLYLTRANSFERASE AG85A"/>
    <property type="match status" value="1"/>
</dbReference>
<evidence type="ECO:0008006" key="5">
    <source>
        <dbReference type="Google" id="ProtNLM"/>
    </source>
</evidence>
<accession>A0A7T7XLL5</accession>
<keyword evidence="4" id="KW-1185">Reference proteome</keyword>
<dbReference type="RefSeq" id="WP_215625955.1">
    <property type="nucleotide sequence ID" value="NZ_CP067089.2"/>
</dbReference>
<name>A0A7T7XLL5_9SPIR</name>
<dbReference type="Proteomes" id="UP000595917">
    <property type="component" value="Chromosome"/>
</dbReference>
<evidence type="ECO:0000256" key="1">
    <source>
        <dbReference type="SAM" id="MobiDB-lite"/>
    </source>
</evidence>
<dbReference type="AlphaFoldDB" id="A0A7T7XLL5"/>
<dbReference type="SUPFAM" id="SSF49785">
    <property type="entry name" value="Galactose-binding domain-like"/>
    <property type="match status" value="1"/>
</dbReference>